<comment type="caution">
    <text evidence="2">The sequence shown here is derived from an EMBL/GenBank/DDBJ whole genome shotgun (WGS) entry which is preliminary data.</text>
</comment>
<evidence type="ECO:0000313" key="1">
    <source>
        <dbReference type="EMBL" id="CAF0994084.1"/>
    </source>
</evidence>
<name>A0A816BF13_9BILA</name>
<dbReference type="EMBL" id="CAJOBA010006127">
    <property type="protein sequence ID" value="CAF3763986.1"/>
    <property type="molecule type" value="Genomic_DNA"/>
</dbReference>
<dbReference type="OrthoDB" id="9973008at2759"/>
<dbReference type="Proteomes" id="UP000663829">
    <property type="component" value="Unassembled WGS sequence"/>
</dbReference>
<dbReference type="Proteomes" id="UP000677228">
    <property type="component" value="Unassembled WGS sequence"/>
</dbReference>
<dbReference type="EMBL" id="CAJNOK010006117">
    <property type="protein sequence ID" value="CAF0994084.1"/>
    <property type="molecule type" value="Genomic_DNA"/>
</dbReference>
<dbReference type="Proteomes" id="UP000681722">
    <property type="component" value="Unassembled WGS sequence"/>
</dbReference>
<evidence type="ECO:0000313" key="4">
    <source>
        <dbReference type="EMBL" id="CAF4489660.1"/>
    </source>
</evidence>
<protein>
    <submittedName>
        <fullName evidence="2">Uncharacterized protein</fullName>
    </submittedName>
</protein>
<gene>
    <name evidence="2" type="ORF">GPM918_LOCUS42910</name>
    <name evidence="1" type="ORF">OVA965_LOCUS14221</name>
    <name evidence="4" type="ORF">SRO942_LOCUS44263</name>
    <name evidence="3" type="ORF">TMI583_LOCUS14228</name>
</gene>
<organism evidence="2 5">
    <name type="scientific">Didymodactylos carnosus</name>
    <dbReference type="NCBI Taxonomy" id="1234261"/>
    <lineage>
        <taxon>Eukaryota</taxon>
        <taxon>Metazoa</taxon>
        <taxon>Spiralia</taxon>
        <taxon>Gnathifera</taxon>
        <taxon>Rotifera</taxon>
        <taxon>Eurotatoria</taxon>
        <taxon>Bdelloidea</taxon>
        <taxon>Philodinida</taxon>
        <taxon>Philodinidae</taxon>
        <taxon>Didymodactylos</taxon>
    </lineage>
</organism>
<evidence type="ECO:0000313" key="2">
    <source>
        <dbReference type="EMBL" id="CAF1608333.1"/>
    </source>
</evidence>
<accession>A0A816BF13</accession>
<dbReference type="AlphaFoldDB" id="A0A816BF13"/>
<sequence>MRLLWSKLLINMTEQHDNFSNQLSKLSINQQPSDVHDNEHQIPEEWLIPKSISLGYFFLCPMTLAQLITQQCATNYFQQILVFIEQQHHIRNFRMKLSEQRGRELGMSIHYKEKHYHRGPVDCDLCISCDVDNDLSRLSIIKENINTRIWLDAQLRTKLIVTPRRHVERLSEMTSDEMAKRSSSSRFHS</sequence>
<evidence type="ECO:0000313" key="5">
    <source>
        <dbReference type="Proteomes" id="UP000663829"/>
    </source>
</evidence>
<evidence type="ECO:0000313" key="3">
    <source>
        <dbReference type="EMBL" id="CAF3763986.1"/>
    </source>
</evidence>
<proteinExistence type="predicted"/>
<dbReference type="EMBL" id="CAJNOQ010037411">
    <property type="protein sequence ID" value="CAF1608333.1"/>
    <property type="molecule type" value="Genomic_DNA"/>
</dbReference>
<reference evidence="2" key="1">
    <citation type="submission" date="2021-02" db="EMBL/GenBank/DDBJ databases">
        <authorList>
            <person name="Nowell W R."/>
        </authorList>
    </citation>
    <scope>NUCLEOTIDE SEQUENCE</scope>
</reference>
<dbReference type="Proteomes" id="UP000682733">
    <property type="component" value="Unassembled WGS sequence"/>
</dbReference>
<keyword evidence="5" id="KW-1185">Reference proteome</keyword>
<dbReference type="EMBL" id="CAJOBC010104069">
    <property type="protein sequence ID" value="CAF4489660.1"/>
    <property type="molecule type" value="Genomic_DNA"/>
</dbReference>